<organism evidence="2 3">
    <name type="scientific">Mya arenaria</name>
    <name type="common">Soft-shell clam</name>
    <dbReference type="NCBI Taxonomy" id="6604"/>
    <lineage>
        <taxon>Eukaryota</taxon>
        <taxon>Metazoa</taxon>
        <taxon>Spiralia</taxon>
        <taxon>Lophotrochozoa</taxon>
        <taxon>Mollusca</taxon>
        <taxon>Bivalvia</taxon>
        <taxon>Autobranchia</taxon>
        <taxon>Heteroconchia</taxon>
        <taxon>Euheterodonta</taxon>
        <taxon>Imparidentia</taxon>
        <taxon>Neoheterodontei</taxon>
        <taxon>Myida</taxon>
        <taxon>Myoidea</taxon>
        <taxon>Myidae</taxon>
        <taxon>Mya</taxon>
    </lineage>
</organism>
<dbReference type="PANTHER" id="PTHR14074">
    <property type="entry name" value="HELICASE WITH DEATH DOMAIN-RELATED"/>
    <property type="match status" value="1"/>
</dbReference>
<sequence length="530" mass="59342">MTISAMLKKYPTRNILFLVDKVLLVMQQFNDETEQTTDLVRRKIRVAALCMGQQATHGIPLWKHDILSYFEFKVLFTTGFCKNILEKRIIRWEDFSLIVVDEVHHCEKAHPYNVILSKYHLNRTPERFRPTALGLTASPAGKASVQATVDMLNVLIANMGGAKLCIVENPECESTLEQFQSNANLDIRTPSDSSTYTSYAFENTFKTELNVYITYCVLTLAVISNISEYVNIRPEMTSYMRDSNVRMIADNFVEEELDTIEMCLSSIETISNEGDELELSMITRHVQGVCMARSSVIDGGVFCAIQELADLEDVGFDFARSVHLPTDALQRLIEAYHANSLGSISASPFGIPDPTAPADHHVQNLINELTTTDRRGQGISLVLVKQRATAHDLAGILQDSPQLQRAGLRTTTMVGHGDGSAGSAGGMSVRAQRNVLEDIKRGKYQVVVATSVAEEGVDWPECERVITMYPPSTVTALIQMRGRARRKDSKFIVLCDSVQEKEKILDIMEREQNMIEATKWVVQFQSDDDL</sequence>
<dbReference type="EMBL" id="CP111015">
    <property type="protein sequence ID" value="WAR01129.1"/>
    <property type="molecule type" value="Genomic_DNA"/>
</dbReference>
<evidence type="ECO:0000259" key="1">
    <source>
        <dbReference type="PROSITE" id="PS51194"/>
    </source>
</evidence>
<dbReference type="PROSITE" id="PS51194">
    <property type="entry name" value="HELICASE_CTER"/>
    <property type="match status" value="1"/>
</dbReference>
<dbReference type="Gene3D" id="3.40.50.300">
    <property type="entry name" value="P-loop containing nucleotide triphosphate hydrolases"/>
    <property type="match status" value="2"/>
</dbReference>
<dbReference type="SUPFAM" id="SSF52540">
    <property type="entry name" value="P-loop containing nucleoside triphosphate hydrolases"/>
    <property type="match status" value="1"/>
</dbReference>
<dbReference type="InterPro" id="IPR001650">
    <property type="entry name" value="Helicase_C-like"/>
</dbReference>
<keyword evidence="3" id="KW-1185">Reference proteome</keyword>
<gene>
    <name evidence="2" type="ORF">MAR_007687</name>
</gene>
<dbReference type="Pfam" id="PF04851">
    <property type="entry name" value="ResIII"/>
    <property type="match status" value="1"/>
</dbReference>
<dbReference type="InterPro" id="IPR051363">
    <property type="entry name" value="RLR_Helicase"/>
</dbReference>
<dbReference type="Pfam" id="PF00271">
    <property type="entry name" value="Helicase_C"/>
    <property type="match status" value="1"/>
</dbReference>
<dbReference type="InterPro" id="IPR006935">
    <property type="entry name" value="Helicase/UvrB_N"/>
</dbReference>
<name>A0ABY7DYA1_MYAAR</name>
<proteinExistence type="predicted"/>
<dbReference type="InterPro" id="IPR027417">
    <property type="entry name" value="P-loop_NTPase"/>
</dbReference>
<evidence type="ECO:0000313" key="3">
    <source>
        <dbReference type="Proteomes" id="UP001164746"/>
    </source>
</evidence>
<evidence type="ECO:0000313" key="2">
    <source>
        <dbReference type="EMBL" id="WAR01129.1"/>
    </source>
</evidence>
<reference evidence="2" key="1">
    <citation type="submission" date="2022-11" db="EMBL/GenBank/DDBJ databases">
        <title>Centuries of genome instability and evolution in soft-shell clam transmissible cancer (bioRxiv).</title>
        <authorList>
            <person name="Hart S.F.M."/>
            <person name="Yonemitsu M.A."/>
            <person name="Giersch R.M."/>
            <person name="Beal B.F."/>
            <person name="Arriagada G."/>
            <person name="Davis B.W."/>
            <person name="Ostrander E.A."/>
            <person name="Goff S.P."/>
            <person name="Metzger M.J."/>
        </authorList>
    </citation>
    <scope>NUCLEOTIDE SEQUENCE</scope>
    <source>
        <strain evidence="2">MELC-2E11</strain>
        <tissue evidence="2">Siphon/mantle</tissue>
    </source>
</reference>
<feature type="domain" description="Helicase C-terminal" evidence="1">
    <location>
        <begin position="364"/>
        <end position="523"/>
    </location>
</feature>
<dbReference type="Proteomes" id="UP001164746">
    <property type="component" value="Chromosome 4"/>
</dbReference>
<dbReference type="SMART" id="SM00490">
    <property type="entry name" value="HELICc"/>
    <property type="match status" value="1"/>
</dbReference>
<accession>A0ABY7DYA1</accession>
<protein>
    <submittedName>
        <fullName evidence="2">DCL2-like protein</fullName>
    </submittedName>
</protein>
<dbReference type="PANTHER" id="PTHR14074:SF16">
    <property type="entry name" value="ANTIVIRAL INNATE IMMUNE RESPONSE RECEPTOR RIG-I"/>
    <property type="match status" value="1"/>
</dbReference>